<organism evidence="1 2">
    <name type="scientific">Rhizobium phage RHph_Y68</name>
    <dbReference type="NCBI Taxonomy" id="2509787"/>
    <lineage>
        <taxon>Viruses</taxon>
        <taxon>Duplodnaviria</taxon>
        <taxon>Heunggongvirae</taxon>
        <taxon>Uroviricota</taxon>
        <taxon>Caudoviricetes</taxon>
        <taxon>Pootjesviridae</taxon>
        <taxon>Staniewskivirinae</taxon>
        <taxon>Trinifflemingvirus</taxon>
        <taxon>Trinifflemingvirus Y68</taxon>
    </lineage>
</organism>
<name>A0A7S5USC9_9CAUD</name>
<gene>
    <name evidence="1" type="ORF">EVB55_153</name>
</gene>
<evidence type="ECO:0000313" key="2">
    <source>
        <dbReference type="Proteomes" id="UP000605518"/>
    </source>
</evidence>
<dbReference type="PROSITE" id="PS51257">
    <property type="entry name" value="PROKAR_LIPOPROTEIN"/>
    <property type="match status" value="1"/>
</dbReference>
<evidence type="ECO:0000313" key="1">
    <source>
        <dbReference type="EMBL" id="QIG68088.1"/>
    </source>
</evidence>
<evidence type="ECO:0008006" key="3">
    <source>
        <dbReference type="Google" id="ProtNLM"/>
    </source>
</evidence>
<proteinExistence type="predicted"/>
<dbReference type="EMBL" id="MN988486">
    <property type="protein sequence ID" value="QIG68088.1"/>
    <property type="molecule type" value="Genomic_DNA"/>
</dbReference>
<sequence>MKIVAILLALSLSSCCLGIDTIRCDPKPKWTGYSLEPKLNN</sequence>
<accession>A0A7S5USC9</accession>
<protein>
    <recommendedName>
        <fullName evidence="3">Lipoprotein</fullName>
    </recommendedName>
</protein>
<reference evidence="1" key="1">
    <citation type="submission" date="2020-01" db="EMBL/GenBank/DDBJ databases">
        <title>Patterns of diversity and host range of bacteriophage communities associated with bean-nodulatin bacteria.</title>
        <authorList>
            <person name="Vann Cauwenberghe J."/>
            <person name="Santamaria R.I."/>
            <person name="Bustos P."/>
            <person name="Juarez S."/>
            <person name="Gonzalez V."/>
        </authorList>
    </citation>
    <scope>NUCLEOTIDE SEQUENCE</scope>
</reference>
<keyword evidence="2" id="KW-1185">Reference proteome</keyword>
<dbReference type="Proteomes" id="UP000605518">
    <property type="component" value="Segment"/>
</dbReference>